<gene>
    <name evidence="2" type="ORF">DEACI_1345</name>
    <name evidence="3" type="ORF">DEACI_3957</name>
</gene>
<dbReference type="EMBL" id="LR746496">
    <property type="protein sequence ID" value="CAA7600692.1"/>
    <property type="molecule type" value="Genomic_DNA"/>
</dbReference>
<evidence type="ECO:0000313" key="3">
    <source>
        <dbReference type="EMBL" id="CEJ09473.1"/>
    </source>
</evidence>
<proteinExistence type="predicted"/>
<dbReference type="EMBL" id="CDGJ01000132">
    <property type="protein sequence ID" value="CEJ09473.1"/>
    <property type="molecule type" value="Genomic_DNA"/>
</dbReference>
<feature type="transmembrane region" description="Helical" evidence="1">
    <location>
        <begin position="12"/>
        <end position="31"/>
    </location>
</feature>
<reference evidence="2" key="2">
    <citation type="submission" date="2020-01" db="EMBL/GenBank/DDBJ databases">
        <authorList>
            <person name="Hornung B."/>
        </authorList>
    </citation>
    <scope>NUCLEOTIDE SEQUENCE</scope>
    <source>
        <strain evidence="2">PacBioINE</strain>
    </source>
</reference>
<organism evidence="2">
    <name type="scientific">Acididesulfobacillus acetoxydans</name>
    <dbReference type="NCBI Taxonomy" id="1561005"/>
    <lineage>
        <taxon>Bacteria</taxon>
        <taxon>Bacillati</taxon>
        <taxon>Bacillota</taxon>
        <taxon>Clostridia</taxon>
        <taxon>Eubacteriales</taxon>
        <taxon>Peptococcaceae</taxon>
        <taxon>Acididesulfobacillus</taxon>
    </lineage>
</organism>
<accession>A0A8S0WF57</accession>
<dbReference type="AlphaFoldDB" id="A0A8S0WF57"/>
<keyword evidence="1" id="KW-0472">Membrane</keyword>
<sequence length="83" mass="9211">MSYLALGFTYGFFVFCLVLGWIAAGMLDLDGILRRSGARWGRFLLRLGVALVLAEGFRVFLSYALGPLVEILVNRSVTGFKTF</sequence>
<dbReference type="RefSeq" id="WP_240984331.1">
    <property type="nucleotide sequence ID" value="NZ_CDGJ01000132.1"/>
</dbReference>
<feature type="transmembrane region" description="Helical" evidence="1">
    <location>
        <begin position="43"/>
        <end position="65"/>
    </location>
</feature>
<dbReference type="Proteomes" id="UP001071230">
    <property type="component" value="Unassembled WGS sequence"/>
</dbReference>
<keyword evidence="4" id="KW-1185">Reference proteome</keyword>
<dbReference type="KEGG" id="aacx:DEACI_1345"/>
<evidence type="ECO:0000313" key="2">
    <source>
        <dbReference type="EMBL" id="CAA7600692.1"/>
    </source>
</evidence>
<keyword evidence="1" id="KW-0812">Transmembrane</keyword>
<evidence type="ECO:0000256" key="1">
    <source>
        <dbReference type="SAM" id="Phobius"/>
    </source>
</evidence>
<protein>
    <submittedName>
        <fullName evidence="2">Uncharacterized protein</fullName>
    </submittedName>
</protein>
<reference evidence="3" key="1">
    <citation type="submission" date="2014-11" db="EMBL/GenBank/DDBJ databases">
        <authorList>
            <person name="Hornung B.V."/>
        </authorList>
    </citation>
    <scope>NUCLEOTIDE SEQUENCE</scope>
    <source>
        <strain evidence="3">INE</strain>
    </source>
</reference>
<dbReference type="Proteomes" id="UP000836597">
    <property type="component" value="Chromosome"/>
</dbReference>
<keyword evidence="1" id="KW-1133">Transmembrane helix</keyword>
<evidence type="ECO:0000313" key="4">
    <source>
        <dbReference type="Proteomes" id="UP001071230"/>
    </source>
</evidence>
<name>A0A8S0WF57_9FIRM</name>